<feature type="domain" description="CheW-like" evidence="13">
    <location>
        <begin position="559"/>
        <end position="690"/>
    </location>
</feature>
<dbReference type="CDD" id="cd00088">
    <property type="entry name" value="HPT"/>
    <property type="match status" value="1"/>
</dbReference>
<feature type="domain" description="Histidine kinase" evidence="12">
    <location>
        <begin position="307"/>
        <end position="557"/>
    </location>
</feature>
<keyword evidence="5 11" id="KW-0597">Phosphoprotein</keyword>
<dbReference type="SMART" id="SM00073">
    <property type="entry name" value="HPT"/>
    <property type="match status" value="1"/>
</dbReference>
<protein>
    <recommendedName>
        <fullName evidence="3">Chemotaxis protein CheA</fullName>
        <ecNumber evidence="2">2.7.13.3</ecNumber>
    </recommendedName>
</protein>
<dbReference type="GO" id="GO:0005524">
    <property type="term" value="F:ATP binding"/>
    <property type="evidence" value="ECO:0007669"/>
    <property type="project" value="UniProtKB-KW"/>
</dbReference>
<dbReference type="FunFam" id="3.30.565.10:FF:000016">
    <property type="entry name" value="Chemotaxis protein CheA, putative"/>
    <property type="match status" value="1"/>
</dbReference>
<dbReference type="EC" id="2.7.13.3" evidence="2"/>
<dbReference type="Pfam" id="PF07194">
    <property type="entry name" value="P2"/>
    <property type="match status" value="1"/>
</dbReference>
<sequence>MDMNAYLSMFIDESNDHLQSLNENLLKLESAPDDISIVQVIFRSAHTLKGMSATMGFEDLASLTHEMENVLDLVRNHKLGMDQFIFDTLFKGLDALESMVQDVTNGGTGKADVTAIVTDLKTIVKGDHKHQGAAQAAAQTAGGDDGSSLDQFQSSILLQSIEAGMSVFHVVVTVREDCVLKAARAYMVFDFLERNGEIVKSTPSSQEIEQEKFDRSFTVFTIASISEDELRKGIESVSEIESAAVTQLDTESLMQLGASAGNGAPAAAASIAQETVAAAQAQTAAAAAPAAAPQAAAAQAPAASGGGGSRTIRVDIERLDSLMNLFSELLIDRVRLEQLASEVRRNDLTETVEHMSRVSSDLQNIVLKLRMVPVESVFNRFPRMVRDLAKSLDKKVDLVITGADTELDRTVIDEIGDPLVHLLRNSMDHGIESIADRIAAGKPETGTVNLRAYHSGNHVFIEVEEDGRGINGEKVKQTAIKNGVVDADSAKRLTDSEIHMLIFAPGFSTADKISDISGRGVGLDVVKTKIESLGGHVTVESVQGRGTKFSIQLPLTLSIIAAMLVKLGSEKYAIPLSSIVETAIVPREQIRKIHGNRMIDYRGSVIPLISLAQVLDCTSFSEEEERETEIVVIRKGNKIGAVTVDEFLGQSEIVLKSLGKYLTNIEAISGATILGDGQVALIVDPNALIK</sequence>
<dbReference type="SUPFAM" id="SSF50341">
    <property type="entry name" value="CheW-like"/>
    <property type="match status" value="1"/>
</dbReference>
<evidence type="ECO:0000256" key="3">
    <source>
        <dbReference type="ARBA" id="ARBA00021495"/>
    </source>
</evidence>
<evidence type="ECO:0000259" key="13">
    <source>
        <dbReference type="PROSITE" id="PS50851"/>
    </source>
</evidence>
<dbReference type="PRINTS" id="PR00344">
    <property type="entry name" value="BCTRLSENSOR"/>
</dbReference>
<dbReference type="SMART" id="SM00260">
    <property type="entry name" value="CheW"/>
    <property type="match status" value="1"/>
</dbReference>
<dbReference type="GO" id="GO:0000155">
    <property type="term" value="F:phosphorelay sensor kinase activity"/>
    <property type="evidence" value="ECO:0007669"/>
    <property type="project" value="InterPro"/>
</dbReference>
<dbReference type="CDD" id="cd00731">
    <property type="entry name" value="CheA_reg"/>
    <property type="match status" value="1"/>
</dbReference>
<dbReference type="SUPFAM" id="SSF55874">
    <property type="entry name" value="ATPase domain of HSP90 chaperone/DNA topoisomerase II/histidine kinase"/>
    <property type="match status" value="1"/>
</dbReference>
<dbReference type="InterPro" id="IPR037052">
    <property type="entry name" value="CheA-like_P2_sf"/>
</dbReference>
<dbReference type="Pfam" id="PF02895">
    <property type="entry name" value="H-kinase_dim"/>
    <property type="match status" value="1"/>
</dbReference>
<organism evidence="15 16">
    <name type="scientific">Paenibacillus lycopersici</name>
    <dbReference type="NCBI Taxonomy" id="2704462"/>
    <lineage>
        <taxon>Bacteria</taxon>
        <taxon>Bacillati</taxon>
        <taxon>Bacillota</taxon>
        <taxon>Bacilli</taxon>
        <taxon>Bacillales</taxon>
        <taxon>Paenibacillaceae</taxon>
        <taxon>Paenibacillus</taxon>
    </lineage>
</organism>
<dbReference type="InterPro" id="IPR036097">
    <property type="entry name" value="HisK_dim/P_sf"/>
</dbReference>
<keyword evidence="16" id="KW-1185">Reference proteome</keyword>
<dbReference type="Pfam" id="PF02518">
    <property type="entry name" value="HATPase_c"/>
    <property type="match status" value="1"/>
</dbReference>
<dbReference type="SMART" id="SM00387">
    <property type="entry name" value="HATPase_c"/>
    <property type="match status" value="1"/>
</dbReference>
<dbReference type="Gene3D" id="1.20.120.160">
    <property type="entry name" value="HPT domain"/>
    <property type="match status" value="1"/>
</dbReference>
<dbReference type="Pfam" id="PF01584">
    <property type="entry name" value="CheW"/>
    <property type="match status" value="1"/>
</dbReference>
<evidence type="ECO:0000256" key="5">
    <source>
        <dbReference type="ARBA" id="ARBA00022553"/>
    </source>
</evidence>
<dbReference type="InterPro" id="IPR036641">
    <property type="entry name" value="HPT_dom_sf"/>
</dbReference>
<dbReference type="Gene3D" id="3.30.70.1110">
    <property type="entry name" value="Histidine kinase CheA-like, P2 response regulator-binding domain"/>
    <property type="match status" value="1"/>
</dbReference>
<dbReference type="GO" id="GO:0005737">
    <property type="term" value="C:cytoplasm"/>
    <property type="evidence" value="ECO:0007669"/>
    <property type="project" value="InterPro"/>
</dbReference>
<dbReference type="InterPro" id="IPR035891">
    <property type="entry name" value="CheY-binding_CheA"/>
</dbReference>
<dbReference type="PANTHER" id="PTHR43395">
    <property type="entry name" value="SENSOR HISTIDINE KINASE CHEA"/>
    <property type="match status" value="1"/>
</dbReference>
<evidence type="ECO:0000256" key="1">
    <source>
        <dbReference type="ARBA" id="ARBA00000085"/>
    </source>
</evidence>
<dbReference type="PROSITE" id="PS50851">
    <property type="entry name" value="CHEW"/>
    <property type="match status" value="1"/>
</dbReference>
<dbReference type="InterPro" id="IPR037006">
    <property type="entry name" value="CheA-like_homodim_sf"/>
</dbReference>
<dbReference type="CDD" id="cd16916">
    <property type="entry name" value="HATPase_CheA-like"/>
    <property type="match status" value="1"/>
</dbReference>
<dbReference type="RefSeq" id="WP_162357149.1">
    <property type="nucleotide sequence ID" value="NZ_CP048209.1"/>
</dbReference>
<gene>
    <name evidence="15" type="ORF">GXP70_12685</name>
</gene>
<name>A0A6C0FU87_9BACL</name>
<dbReference type="SUPFAM" id="SSF55052">
    <property type="entry name" value="CheY-binding domain of CheA"/>
    <property type="match status" value="1"/>
</dbReference>
<keyword evidence="9" id="KW-0067">ATP-binding</keyword>
<evidence type="ECO:0000256" key="9">
    <source>
        <dbReference type="ARBA" id="ARBA00022840"/>
    </source>
</evidence>
<evidence type="ECO:0000256" key="4">
    <source>
        <dbReference type="ARBA" id="ARBA00022500"/>
    </source>
</evidence>
<dbReference type="PROSITE" id="PS50894">
    <property type="entry name" value="HPT"/>
    <property type="match status" value="1"/>
</dbReference>
<dbReference type="InterPro" id="IPR010808">
    <property type="entry name" value="CheA_P2-bd"/>
</dbReference>
<dbReference type="InterPro" id="IPR003594">
    <property type="entry name" value="HATPase_dom"/>
</dbReference>
<keyword evidence="4" id="KW-0145">Chemotaxis</keyword>
<keyword evidence="8" id="KW-0418">Kinase</keyword>
<keyword evidence="7" id="KW-0547">Nucleotide-binding</keyword>
<dbReference type="InterPro" id="IPR036890">
    <property type="entry name" value="HATPase_C_sf"/>
</dbReference>
<evidence type="ECO:0000256" key="10">
    <source>
        <dbReference type="ARBA" id="ARBA00023012"/>
    </source>
</evidence>
<keyword evidence="10" id="KW-0902">Two-component regulatory system</keyword>
<dbReference type="Gene3D" id="3.30.565.10">
    <property type="entry name" value="Histidine kinase-like ATPase, C-terminal domain"/>
    <property type="match status" value="1"/>
</dbReference>
<dbReference type="Gene3D" id="2.30.30.40">
    <property type="entry name" value="SH3 Domains"/>
    <property type="match status" value="1"/>
</dbReference>
<dbReference type="InterPro" id="IPR002545">
    <property type="entry name" value="CheW-lke_dom"/>
</dbReference>
<dbReference type="EMBL" id="CP048209">
    <property type="protein sequence ID" value="QHT60716.1"/>
    <property type="molecule type" value="Genomic_DNA"/>
</dbReference>
<dbReference type="Gene3D" id="1.10.287.560">
    <property type="entry name" value="Histidine kinase CheA-like, homodimeric domain"/>
    <property type="match status" value="1"/>
</dbReference>
<dbReference type="InterPro" id="IPR036061">
    <property type="entry name" value="CheW-like_dom_sf"/>
</dbReference>
<feature type="modified residue" description="Phosphohistidine" evidence="11">
    <location>
        <position position="46"/>
    </location>
</feature>
<dbReference type="Proteomes" id="UP000476064">
    <property type="component" value="Chromosome"/>
</dbReference>
<evidence type="ECO:0000259" key="12">
    <source>
        <dbReference type="PROSITE" id="PS50109"/>
    </source>
</evidence>
<evidence type="ECO:0000256" key="7">
    <source>
        <dbReference type="ARBA" id="ARBA00022741"/>
    </source>
</evidence>
<dbReference type="SUPFAM" id="SSF47226">
    <property type="entry name" value="Histidine-containing phosphotransfer domain, HPT domain"/>
    <property type="match status" value="1"/>
</dbReference>
<evidence type="ECO:0000313" key="15">
    <source>
        <dbReference type="EMBL" id="QHT60716.1"/>
    </source>
</evidence>
<accession>A0A6C0FU87</accession>
<dbReference type="SUPFAM" id="SSF47384">
    <property type="entry name" value="Homodimeric domain of signal transducing histidine kinase"/>
    <property type="match status" value="1"/>
</dbReference>
<dbReference type="InterPro" id="IPR005467">
    <property type="entry name" value="His_kinase_dom"/>
</dbReference>
<evidence type="ECO:0000313" key="16">
    <source>
        <dbReference type="Proteomes" id="UP000476064"/>
    </source>
</evidence>
<dbReference type="GO" id="GO:0006935">
    <property type="term" value="P:chemotaxis"/>
    <property type="evidence" value="ECO:0007669"/>
    <property type="project" value="UniProtKB-KW"/>
</dbReference>
<feature type="domain" description="HPt" evidence="14">
    <location>
        <begin position="1"/>
        <end position="103"/>
    </location>
</feature>
<dbReference type="InterPro" id="IPR004358">
    <property type="entry name" value="Sig_transdc_His_kin-like_C"/>
</dbReference>
<evidence type="ECO:0000259" key="14">
    <source>
        <dbReference type="PROSITE" id="PS50894"/>
    </source>
</evidence>
<reference evidence="15 16" key="1">
    <citation type="submission" date="2020-01" db="EMBL/GenBank/DDBJ databases">
        <title>Paenibacillus sp. nov., isolated from tomato rhizosphere.</title>
        <authorList>
            <person name="Weon H.-Y."/>
            <person name="Lee S.A."/>
        </authorList>
    </citation>
    <scope>NUCLEOTIDE SEQUENCE [LARGE SCALE GENOMIC DNA]</scope>
    <source>
        <strain evidence="15 16">12200R-189</strain>
    </source>
</reference>
<keyword evidence="6" id="KW-0808">Transferase</keyword>
<dbReference type="KEGG" id="plyc:GXP70_12685"/>
<dbReference type="PROSITE" id="PS50109">
    <property type="entry name" value="HIS_KIN"/>
    <property type="match status" value="1"/>
</dbReference>
<evidence type="ECO:0000256" key="11">
    <source>
        <dbReference type="PROSITE-ProRule" id="PRU00110"/>
    </source>
</evidence>
<evidence type="ECO:0000256" key="6">
    <source>
        <dbReference type="ARBA" id="ARBA00022679"/>
    </source>
</evidence>
<dbReference type="InterPro" id="IPR051315">
    <property type="entry name" value="Bact_Chemotaxis_CheA"/>
</dbReference>
<dbReference type="InterPro" id="IPR008207">
    <property type="entry name" value="Sig_transdc_His_kin_Hpt_dom"/>
</dbReference>
<evidence type="ECO:0000256" key="8">
    <source>
        <dbReference type="ARBA" id="ARBA00022777"/>
    </source>
</evidence>
<dbReference type="SMART" id="SM01231">
    <property type="entry name" value="H-kinase_dim"/>
    <property type="match status" value="1"/>
</dbReference>
<dbReference type="PANTHER" id="PTHR43395:SF1">
    <property type="entry name" value="CHEMOTAXIS PROTEIN CHEA"/>
    <property type="match status" value="1"/>
</dbReference>
<dbReference type="InterPro" id="IPR004105">
    <property type="entry name" value="CheA-like_dim"/>
</dbReference>
<comment type="catalytic activity">
    <reaction evidence="1">
        <text>ATP + protein L-histidine = ADP + protein N-phospho-L-histidine.</text>
        <dbReference type="EC" id="2.7.13.3"/>
    </reaction>
</comment>
<proteinExistence type="predicted"/>
<dbReference type="Pfam" id="PF01627">
    <property type="entry name" value="Hpt"/>
    <property type="match status" value="1"/>
</dbReference>
<dbReference type="AlphaFoldDB" id="A0A6C0FU87"/>
<evidence type="ECO:0000256" key="2">
    <source>
        <dbReference type="ARBA" id="ARBA00012438"/>
    </source>
</evidence>